<dbReference type="RefSeq" id="WP_224863953.1">
    <property type="nucleotide sequence ID" value="NZ_JAYJJS010000019.1"/>
</dbReference>
<dbReference type="PRINTS" id="PR00385">
    <property type="entry name" value="P450"/>
</dbReference>
<proteinExistence type="inferred from homology"/>
<feature type="compositionally biased region" description="Polar residues" evidence="2">
    <location>
        <begin position="1"/>
        <end position="14"/>
    </location>
</feature>
<dbReference type="PANTHER" id="PTHR24305">
    <property type="entry name" value="CYTOCHROME P450"/>
    <property type="match status" value="1"/>
</dbReference>
<dbReference type="PANTHER" id="PTHR24305:SF166">
    <property type="entry name" value="CYTOCHROME P450 12A4, MITOCHONDRIAL-RELATED"/>
    <property type="match status" value="1"/>
</dbReference>
<dbReference type="PRINTS" id="PR00463">
    <property type="entry name" value="EP450I"/>
</dbReference>
<dbReference type="EMBL" id="JAYJJT010000017">
    <property type="protein sequence ID" value="MEB3051073.1"/>
    <property type="molecule type" value="Genomic_DNA"/>
</dbReference>
<dbReference type="Proteomes" id="UP001299046">
    <property type="component" value="Unassembled WGS sequence"/>
</dbReference>
<reference evidence="3 4" key="1">
    <citation type="submission" date="2023-12" db="EMBL/GenBank/DDBJ databases">
        <title>Description of new species of Mycobacterium terrae complex isolated from sewage at the Sao Paulo Zoological Park Foundation in Brazil.</title>
        <authorList>
            <person name="Romagnoli C.L."/>
            <person name="Conceicao E.C."/>
            <person name="Machado E."/>
            <person name="Barreto L.B.P.F."/>
            <person name="Sharma A."/>
            <person name="Silva N.M."/>
            <person name="Marques L.E."/>
            <person name="Juliana M.A."/>
            <person name="Lourenco M.C.S."/>
            <person name="Digiampietri L.A."/>
            <person name="Suffys P.N."/>
            <person name="Viana-Niero C."/>
        </authorList>
    </citation>
    <scope>NUCLEOTIDE SEQUENCE [LARGE SCALE GENOMIC DNA]</scope>
    <source>
        <strain evidence="3 4">MYC123</strain>
    </source>
</reference>
<accession>A0ABU5YLY1</accession>
<dbReference type="InterPro" id="IPR001128">
    <property type="entry name" value="Cyt_P450"/>
</dbReference>
<comment type="caution">
    <text evidence="3">The sequence shown here is derived from an EMBL/GenBank/DDBJ whole genome shotgun (WGS) entry which is preliminary data.</text>
</comment>
<gene>
    <name evidence="3" type="ORF">KV112_15215</name>
</gene>
<evidence type="ECO:0000256" key="1">
    <source>
        <dbReference type="ARBA" id="ARBA00010617"/>
    </source>
</evidence>
<organism evidence="3 4">
    <name type="scientific">[Mycobacterium] zoologicum</name>
    <dbReference type="NCBI Taxonomy" id="2872311"/>
    <lineage>
        <taxon>Bacteria</taxon>
        <taxon>Bacillati</taxon>
        <taxon>Actinomycetota</taxon>
        <taxon>Actinomycetes</taxon>
        <taxon>Mycobacteriales</taxon>
        <taxon>Mycobacteriaceae</taxon>
        <taxon>Mycolicibacter</taxon>
    </lineage>
</organism>
<evidence type="ECO:0000256" key="2">
    <source>
        <dbReference type="SAM" id="MobiDB-lite"/>
    </source>
</evidence>
<dbReference type="CDD" id="cd11053">
    <property type="entry name" value="CYP110-like"/>
    <property type="match status" value="1"/>
</dbReference>
<evidence type="ECO:0000313" key="3">
    <source>
        <dbReference type="EMBL" id="MEB3051073.1"/>
    </source>
</evidence>
<sequence>MTQTIPGNSTTSTDVPAPAINLPPGPRIPKSLGMVLFALDRRRLVNRLTKRFGAAFTVDSPIFGPTVFVTEPDLARQVFLADPEDLGNIQPNLSRILGSGSVFALDGAEHRRRRNLLSPPFHGKSVRAYEQIIIEETLNEIRKWPTGTSFETLGPMNRITLNVILRAIFGAEGAELDQLRVSLPKWVTLGSRLVTLPMPIRNYGRYTPWGKLAAWRDQYERILDKLIDDAQADPNFAERTDVLTLLLSSTYDDGTAMTRREIADELLTLLAAGHETTASTMAWVFERLCRHPELLDELTAEADTDANTLRRATIREVQRVRTVIDFAGRHVYAPSVQIGEWVIPRGHGVIVGINQIHQSPEVFCDPERFDPRRFLDGNPSAFEWLPYGGGSRRCPGSTFANLEMDLVLRTVLRQFTIEPTTAPGEKYHSRGVAFTPKQGGRITVRPRA</sequence>
<dbReference type="InterPro" id="IPR002401">
    <property type="entry name" value="Cyt_P450_E_grp-I"/>
</dbReference>
<feature type="region of interest" description="Disordered" evidence="2">
    <location>
        <begin position="1"/>
        <end position="23"/>
    </location>
</feature>
<protein>
    <submittedName>
        <fullName evidence="3">Cytochrome P450</fullName>
    </submittedName>
</protein>
<dbReference type="InterPro" id="IPR050121">
    <property type="entry name" value="Cytochrome_P450_monoxygenase"/>
</dbReference>
<comment type="similarity">
    <text evidence="1">Belongs to the cytochrome P450 family.</text>
</comment>
<dbReference type="InterPro" id="IPR036396">
    <property type="entry name" value="Cyt_P450_sf"/>
</dbReference>
<keyword evidence="4" id="KW-1185">Reference proteome</keyword>
<dbReference type="SUPFAM" id="SSF48264">
    <property type="entry name" value="Cytochrome P450"/>
    <property type="match status" value="1"/>
</dbReference>
<name>A0ABU5YLY1_9MYCO</name>
<dbReference type="Gene3D" id="1.10.630.10">
    <property type="entry name" value="Cytochrome P450"/>
    <property type="match status" value="1"/>
</dbReference>
<evidence type="ECO:0000313" key="4">
    <source>
        <dbReference type="Proteomes" id="UP001299046"/>
    </source>
</evidence>
<dbReference type="Pfam" id="PF00067">
    <property type="entry name" value="p450"/>
    <property type="match status" value="1"/>
</dbReference>